<gene>
    <name evidence="14" type="ORF">DSTB1V02_LOCUS285</name>
</gene>
<dbReference type="OrthoDB" id="10255118at2759"/>
<dbReference type="EMBL" id="CAJPEV010000018">
    <property type="protein sequence ID" value="CAG0878864.1"/>
    <property type="molecule type" value="Genomic_DNA"/>
</dbReference>
<evidence type="ECO:0000256" key="10">
    <source>
        <dbReference type="ARBA" id="ARBA00023274"/>
    </source>
</evidence>
<dbReference type="GO" id="GO:0030942">
    <property type="term" value="F:endoplasmic reticulum signal peptide binding"/>
    <property type="evidence" value="ECO:0007669"/>
    <property type="project" value="InterPro"/>
</dbReference>
<dbReference type="InterPro" id="IPR034652">
    <property type="entry name" value="SRP68-RBD"/>
</dbReference>
<evidence type="ECO:0000256" key="5">
    <source>
        <dbReference type="ARBA" id="ARBA00022490"/>
    </source>
</evidence>
<comment type="similarity">
    <text evidence="4 12">Belongs to the SRP68 family.</text>
</comment>
<evidence type="ECO:0000313" key="14">
    <source>
        <dbReference type="EMBL" id="CAD7240256.1"/>
    </source>
</evidence>
<dbReference type="AlphaFoldDB" id="A0A7R9A1Z8"/>
<proteinExistence type="inferred from homology"/>
<evidence type="ECO:0000256" key="9">
    <source>
        <dbReference type="ARBA" id="ARBA00023242"/>
    </source>
</evidence>
<keyword evidence="5 12" id="KW-0963">Cytoplasm</keyword>
<dbReference type="GO" id="GO:0006614">
    <property type="term" value="P:SRP-dependent cotranslational protein targeting to membrane"/>
    <property type="evidence" value="ECO:0007669"/>
    <property type="project" value="InterPro"/>
</dbReference>
<evidence type="ECO:0000256" key="13">
    <source>
        <dbReference type="SAM" id="MobiDB-lite"/>
    </source>
</evidence>
<name>A0A7R9A1Z8_9CRUS</name>
<dbReference type="Pfam" id="PF16969">
    <property type="entry name" value="SRP68"/>
    <property type="match status" value="1"/>
</dbReference>
<evidence type="ECO:0000256" key="4">
    <source>
        <dbReference type="ARBA" id="ARBA00009352"/>
    </source>
</evidence>
<keyword evidence="9" id="KW-0539">Nucleus</keyword>
<protein>
    <recommendedName>
        <fullName evidence="11 12">Signal recognition particle subunit SRP68</fullName>
        <shortName evidence="12">SRP68</shortName>
    </recommendedName>
</protein>
<keyword evidence="15" id="KW-1185">Reference proteome</keyword>
<dbReference type="GO" id="GO:0005829">
    <property type="term" value="C:cytosol"/>
    <property type="evidence" value="ECO:0007669"/>
    <property type="project" value="UniProtKB-ARBA"/>
</dbReference>
<dbReference type="GO" id="GO:0005783">
    <property type="term" value="C:endoplasmic reticulum"/>
    <property type="evidence" value="ECO:0007669"/>
    <property type="project" value="UniProtKB-SubCell"/>
</dbReference>
<feature type="region of interest" description="Disordered" evidence="13">
    <location>
        <begin position="1"/>
        <end position="25"/>
    </location>
</feature>
<dbReference type="PANTHER" id="PTHR12860:SF0">
    <property type="entry name" value="SIGNAL RECOGNITION PARTICLE SUBUNIT SRP68"/>
    <property type="match status" value="1"/>
</dbReference>
<keyword evidence="7 12" id="KW-0694">RNA-binding</keyword>
<keyword evidence="10 12" id="KW-0687">Ribonucleoprotein</keyword>
<keyword evidence="8 12" id="KW-0733">Signal recognition particle</keyword>
<dbReference type="GO" id="GO:0008312">
    <property type="term" value="F:7S RNA binding"/>
    <property type="evidence" value="ECO:0007669"/>
    <property type="project" value="InterPro"/>
</dbReference>
<comment type="subcellular location">
    <subcellularLocation>
        <location evidence="2 12">Cytoplasm</location>
    </subcellularLocation>
    <subcellularLocation>
        <location evidence="1">Endoplasmic reticulum</location>
    </subcellularLocation>
    <subcellularLocation>
        <location evidence="3">Nucleus</location>
        <location evidence="3">Nucleolus</location>
    </subcellularLocation>
</comment>
<dbReference type="FunFam" id="1.10.3450.40:FF:000001">
    <property type="entry name" value="Signal recognition particle subunit SRP68"/>
    <property type="match status" value="1"/>
</dbReference>
<keyword evidence="6" id="KW-0256">Endoplasmic reticulum</keyword>
<dbReference type="CDD" id="cd15481">
    <property type="entry name" value="SRP68-RBD"/>
    <property type="match status" value="1"/>
</dbReference>
<evidence type="ECO:0000256" key="12">
    <source>
        <dbReference type="PIRNR" id="PIRNR038995"/>
    </source>
</evidence>
<dbReference type="GO" id="GO:0005730">
    <property type="term" value="C:nucleolus"/>
    <property type="evidence" value="ECO:0007669"/>
    <property type="project" value="UniProtKB-SubCell"/>
</dbReference>
<dbReference type="InterPro" id="IPR038253">
    <property type="entry name" value="SRP68_N_sf"/>
</dbReference>
<evidence type="ECO:0000256" key="2">
    <source>
        <dbReference type="ARBA" id="ARBA00004496"/>
    </source>
</evidence>
<dbReference type="InterPro" id="IPR026258">
    <property type="entry name" value="SRP68"/>
</dbReference>
<evidence type="ECO:0000256" key="3">
    <source>
        <dbReference type="ARBA" id="ARBA00004604"/>
    </source>
</evidence>
<dbReference type="PANTHER" id="PTHR12860">
    <property type="entry name" value="SIGNAL RECOGNITION PARTICLE 68 KDA PROTEIN"/>
    <property type="match status" value="1"/>
</dbReference>
<dbReference type="GO" id="GO:0005047">
    <property type="term" value="F:signal recognition particle binding"/>
    <property type="evidence" value="ECO:0007669"/>
    <property type="project" value="InterPro"/>
</dbReference>
<dbReference type="Proteomes" id="UP000677054">
    <property type="component" value="Unassembled WGS sequence"/>
</dbReference>
<sequence>MAVEEMPDVSAESGNDPSSPDVDASAGVSRKFSMQILKVIRESQQQHGLRHGDYQRYRGYCSRRIRRLRKALHFPNDHKKRDFKKKVVTSEVLTDERYILIPLVTAERAWAYGMQLKQESNTEPRKKFHMIRRLRKAAAHATALDHLCESPHCGAILKLEAQAYAAWMNGVLKFELQDWKAALESLSKAQTIYEKLEATMHEDDRDIYRGKLMELQPSLRFCAYNIGDESAAADLVKMREQGCLSADLLTDIDELLAQTREKQAATLSEVTWRGRTVPLKQEKVSLCLVSVQEGEAMLEKAENLEAKLSIYDNLLAECKDALQILKDELRNDPSFSRRVEGSAVSSLHYLHSYVSFLRLTKTVERSRLLIESLQINQGERGDGKQSKPQDFIRLYEVIMQSLTEMQQLPGIEEDLDTVQQLSSQILAYKAFRAHYMAEALFGAKKWLEAMGMYQRAKQHAQGALRDKIEDELKKKLEDFLLAADAKCMSAHAYSIAGDENVSQRVENLGVDASKPLIDRMDYYYEDSKLLTKNPNLVKFPPDFQPIPCKPLFFDLALNHIQFPSLEDKLEAPKEGSKTGISGFVRGLWGWGGSKK</sequence>
<evidence type="ECO:0000313" key="15">
    <source>
        <dbReference type="Proteomes" id="UP000677054"/>
    </source>
</evidence>
<dbReference type="Gene3D" id="1.10.3450.40">
    <property type="entry name" value="Signal recognition particle, SRP68 subunit, RNA-binding domain"/>
    <property type="match status" value="1"/>
</dbReference>
<dbReference type="PIRSF" id="PIRSF038995">
    <property type="entry name" value="SRP68"/>
    <property type="match status" value="1"/>
</dbReference>
<comment type="function">
    <text evidence="12">Component of the signal recognition particle (SRP) complex, a ribonucleoprotein complex that mediates the cotranslational targeting of secretory and membrane proteins to the endoplasmic reticulum (ER). The SRP complex interacts with the signal sequence in nascent secretory and membrane proteins and directs them to the membrane of the ER.</text>
</comment>
<evidence type="ECO:0000256" key="8">
    <source>
        <dbReference type="ARBA" id="ARBA00023135"/>
    </source>
</evidence>
<organism evidence="14">
    <name type="scientific">Darwinula stevensoni</name>
    <dbReference type="NCBI Taxonomy" id="69355"/>
    <lineage>
        <taxon>Eukaryota</taxon>
        <taxon>Metazoa</taxon>
        <taxon>Ecdysozoa</taxon>
        <taxon>Arthropoda</taxon>
        <taxon>Crustacea</taxon>
        <taxon>Oligostraca</taxon>
        <taxon>Ostracoda</taxon>
        <taxon>Podocopa</taxon>
        <taxon>Podocopida</taxon>
        <taxon>Darwinulocopina</taxon>
        <taxon>Darwinuloidea</taxon>
        <taxon>Darwinulidae</taxon>
        <taxon>Darwinula</taxon>
    </lineage>
</organism>
<evidence type="ECO:0000256" key="7">
    <source>
        <dbReference type="ARBA" id="ARBA00022884"/>
    </source>
</evidence>
<dbReference type="EMBL" id="LR899535">
    <property type="protein sequence ID" value="CAD7240256.1"/>
    <property type="molecule type" value="Genomic_DNA"/>
</dbReference>
<dbReference type="GO" id="GO:0005786">
    <property type="term" value="C:signal recognition particle, endoplasmic reticulum targeting"/>
    <property type="evidence" value="ECO:0007669"/>
    <property type="project" value="UniProtKB-KW"/>
</dbReference>
<evidence type="ECO:0000256" key="11">
    <source>
        <dbReference type="ARBA" id="ARBA00029498"/>
    </source>
</evidence>
<reference evidence="14" key="1">
    <citation type="submission" date="2020-11" db="EMBL/GenBank/DDBJ databases">
        <authorList>
            <person name="Tran Van P."/>
        </authorList>
    </citation>
    <scope>NUCLEOTIDE SEQUENCE</scope>
</reference>
<accession>A0A7R9A1Z8</accession>
<evidence type="ECO:0000256" key="6">
    <source>
        <dbReference type="ARBA" id="ARBA00022824"/>
    </source>
</evidence>
<evidence type="ECO:0000256" key="1">
    <source>
        <dbReference type="ARBA" id="ARBA00004240"/>
    </source>
</evidence>